<protein>
    <recommendedName>
        <fullName evidence="2">DUF2231 domain-containing protein</fullName>
    </recommendedName>
</protein>
<keyword evidence="1" id="KW-1133">Transmembrane helix</keyword>
<name>A0A543CY57_9PSEU</name>
<accession>A0A543CY57</accession>
<feature type="transmembrane region" description="Helical" evidence="1">
    <location>
        <begin position="86"/>
        <end position="104"/>
    </location>
</feature>
<evidence type="ECO:0000313" key="4">
    <source>
        <dbReference type="Proteomes" id="UP000315677"/>
    </source>
</evidence>
<dbReference type="Proteomes" id="UP000315677">
    <property type="component" value="Unassembled WGS sequence"/>
</dbReference>
<keyword evidence="1" id="KW-0812">Transmembrane</keyword>
<keyword evidence="1" id="KW-0472">Membrane</keyword>
<gene>
    <name evidence="3" type="ORF">FB558_7901</name>
</gene>
<feature type="transmembrane region" description="Helical" evidence="1">
    <location>
        <begin position="125"/>
        <end position="149"/>
    </location>
</feature>
<organism evidence="3 4">
    <name type="scientific">Pseudonocardia kunmingensis</name>
    <dbReference type="NCBI Taxonomy" id="630975"/>
    <lineage>
        <taxon>Bacteria</taxon>
        <taxon>Bacillati</taxon>
        <taxon>Actinomycetota</taxon>
        <taxon>Actinomycetes</taxon>
        <taxon>Pseudonocardiales</taxon>
        <taxon>Pseudonocardiaceae</taxon>
        <taxon>Pseudonocardia</taxon>
    </lineage>
</organism>
<evidence type="ECO:0000259" key="2">
    <source>
        <dbReference type="Pfam" id="PF09990"/>
    </source>
</evidence>
<reference evidence="3 4" key="1">
    <citation type="submission" date="2019-06" db="EMBL/GenBank/DDBJ databases">
        <title>Sequencing the genomes of 1000 actinobacteria strains.</title>
        <authorList>
            <person name="Klenk H.-P."/>
        </authorList>
    </citation>
    <scope>NUCLEOTIDE SEQUENCE [LARGE SCALE GENOMIC DNA]</scope>
    <source>
        <strain evidence="3 4">DSM 45301</strain>
    </source>
</reference>
<evidence type="ECO:0000256" key="1">
    <source>
        <dbReference type="SAM" id="Phobius"/>
    </source>
</evidence>
<evidence type="ECO:0000313" key="3">
    <source>
        <dbReference type="EMBL" id="TQM02042.1"/>
    </source>
</evidence>
<feature type="domain" description="DUF2231" evidence="2">
    <location>
        <begin position="6"/>
        <end position="151"/>
    </location>
</feature>
<feature type="transmembrane region" description="Helical" evidence="1">
    <location>
        <begin position="12"/>
        <end position="33"/>
    </location>
</feature>
<comment type="caution">
    <text evidence="3">The sequence shown here is derived from an EMBL/GenBank/DDBJ whole genome shotgun (WGS) entry which is preliminary data.</text>
</comment>
<keyword evidence="4" id="KW-1185">Reference proteome</keyword>
<dbReference type="InterPro" id="IPR019251">
    <property type="entry name" value="DUF2231_TM"/>
</dbReference>
<dbReference type="RefSeq" id="WP_142063499.1">
    <property type="nucleotide sequence ID" value="NZ_VFPA01000007.1"/>
</dbReference>
<dbReference type="EMBL" id="VFPA01000007">
    <property type="protein sequence ID" value="TQM02042.1"/>
    <property type="molecule type" value="Genomic_DNA"/>
</dbReference>
<dbReference type="AlphaFoldDB" id="A0A543CY57"/>
<sequence>MWVIDGIPLHPLVVHAVVVLLPLAALGAVVIAVSRSWRRTLGVPVLLVGVAGVAAVPMATTTGTQLWTALGGHNPLIDVHAQRASWLLPVALVFLVLLAGAVLTERAAARAEAGAHARATTATRARAATGLAVLAALAGLAVTAVVVWVGHAGSVVVWQGIGQ</sequence>
<proteinExistence type="predicted"/>
<dbReference type="Pfam" id="PF09990">
    <property type="entry name" value="DUF2231"/>
    <property type="match status" value="1"/>
</dbReference>
<feature type="transmembrane region" description="Helical" evidence="1">
    <location>
        <begin position="45"/>
        <end position="66"/>
    </location>
</feature>